<evidence type="ECO:0000313" key="2">
    <source>
        <dbReference type="EMBL" id="CAD9352795.1"/>
    </source>
</evidence>
<gene>
    <name evidence="2" type="ORF">DBRI1063_LOCUS22646</name>
</gene>
<reference evidence="2" key="1">
    <citation type="submission" date="2021-01" db="EMBL/GenBank/DDBJ databases">
        <authorList>
            <person name="Corre E."/>
            <person name="Pelletier E."/>
            <person name="Niang G."/>
            <person name="Scheremetjew M."/>
            <person name="Finn R."/>
            <person name="Kale V."/>
            <person name="Holt S."/>
            <person name="Cochrane G."/>
            <person name="Meng A."/>
            <person name="Brown T."/>
            <person name="Cohen L."/>
        </authorList>
    </citation>
    <scope>NUCLEOTIDE SEQUENCE</scope>
    <source>
        <strain evidence="2">Pop2</strain>
    </source>
</reference>
<protein>
    <submittedName>
        <fullName evidence="2">Uncharacterized protein</fullName>
    </submittedName>
</protein>
<feature type="region of interest" description="Disordered" evidence="1">
    <location>
        <begin position="928"/>
        <end position="973"/>
    </location>
</feature>
<feature type="compositionally biased region" description="Acidic residues" evidence="1">
    <location>
        <begin position="955"/>
        <end position="966"/>
    </location>
</feature>
<dbReference type="AlphaFoldDB" id="A0A7S1ZZS1"/>
<evidence type="ECO:0000256" key="1">
    <source>
        <dbReference type="SAM" id="MobiDB-lite"/>
    </source>
</evidence>
<proteinExistence type="predicted"/>
<organism evidence="2">
    <name type="scientific">Ditylum brightwellii</name>
    <dbReference type="NCBI Taxonomy" id="49249"/>
    <lineage>
        <taxon>Eukaryota</taxon>
        <taxon>Sar</taxon>
        <taxon>Stramenopiles</taxon>
        <taxon>Ochrophyta</taxon>
        <taxon>Bacillariophyta</taxon>
        <taxon>Mediophyceae</taxon>
        <taxon>Lithodesmiophycidae</taxon>
        <taxon>Lithodesmiales</taxon>
        <taxon>Lithodesmiaceae</taxon>
        <taxon>Ditylum</taxon>
    </lineage>
</organism>
<accession>A0A7S1ZZS1</accession>
<feature type="region of interest" description="Disordered" evidence="1">
    <location>
        <begin position="768"/>
        <end position="816"/>
    </location>
</feature>
<sequence>MVRSTQLKVSSLPTLSCFFYEKVKPAKFNDIDDKGDFKMDDRDKLVVDTTSGYDVFLPDVRRSNMTHSWHTFLFDAEFLTFLKGMMGLCSISTTHETHQPESMDVSTPAASPLPSNSLLSVPSPTISMQAENTSSAWRLAVLQVSLSFVFDILLHSTDKDAISDWTKKLVDALMIDREGAKTFVYELARRTKKVGANWLKVYCSECPESHSRSAALQIIAVAIQTCLGFLSEQAALRRWTQAWKAQVEDRERLISGKRQHISSMQTKLDGPWQSHEDDSNFEGHSASSSIGIIISYLSLLLEVAPRTWRLNADLCLFIRELSCISTEEGGQCIREAMIEAQLPARLICLAIREKSPPLLRDAFPGASVSLDVAEAMVKTETSPSSHLLLVGTTVGMGNAAAGGNVSVPTALDHLNLLEALGSLMCIRGVRRVQLVSEITESPKGRAVLVLSQAAVDALSIVFNESKSQSGGGMGQRDIQNYMKRCGVDASSVPPHKILTILNKYPTVSGMDGGKDTRYLSLEGFLAYYRDTAQTNEVQVHSDLHTFGFRPDLSRREEETRLCVTGNQSERRTHAYQSAESVALDVALQFKNGRLATLGRLADIGLLSFHLYLMAYSACEPLAEYLLAASAFGKDTGRLLVDSLKALSRAHSGWGGNETFRACLMIFKVLAAIPDERQADRITSLMRCPEKAHSHADAGVGLLPAAKELSMARSSQHYSADYHYNSAFERYIEVIKELQKQREVNRWILENRAQCTWLEPWLRADSNSAQQQRSDLSVRRGSGVHTSSGPMNHHHSDSDMNAGMNDSDEEDDDSGYGQVDRYGDKSIYVQNAGVRAVNGKYIRSGAIDGVSKYRRIGVWNEQEVEFSLFRCRLSDETKRWYISIVPKNIQPGTNKDTDFYAAPVSLEHSDLPPEREWVTVKEHGIEPPPMIIWKSEPLPDSVEEPGDEDGRMWSGDVDDGIDDDVDDSGQMGYL</sequence>
<name>A0A7S1ZZS1_9STRA</name>
<dbReference type="EMBL" id="HBGN01035205">
    <property type="protein sequence ID" value="CAD9352795.1"/>
    <property type="molecule type" value="Transcribed_RNA"/>
</dbReference>